<keyword evidence="2" id="KW-1185">Reference proteome</keyword>
<accession>A0A238IW56</accession>
<dbReference type="AlphaFoldDB" id="A0A238IW56"/>
<dbReference type="EMBL" id="FXXQ01000001">
    <property type="protein sequence ID" value="SMX22263.1"/>
    <property type="molecule type" value="Genomic_DNA"/>
</dbReference>
<protein>
    <submittedName>
        <fullName evidence="1">Uncharacterized protein</fullName>
    </submittedName>
</protein>
<gene>
    <name evidence="1" type="ORF">BOA8489_00354</name>
</gene>
<evidence type="ECO:0000313" key="2">
    <source>
        <dbReference type="Proteomes" id="UP000201838"/>
    </source>
</evidence>
<dbReference type="RefSeq" id="WP_093972238.1">
    <property type="nucleotide sequence ID" value="NZ_FXXQ01000001.1"/>
</dbReference>
<dbReference type="Proteomes" id="UP000201838">
    <property type="component" value="Unassembled WGS sequence"/>
</dbReference>
<organism evidence="1 2">
    <name type="scientific">Boseongicola aestuarii</name>
    <dbReference type="NCBI Taxonomy" id="1470561"/>
    <lineage>
        <taxon>Bacteria</taxon>
        <taxon>Pseudomonadati</taxon>
        <taxon>Pseudomonadota</taxon>
        <taxon>Alphaproteobacteria</taxon>
        <taxon>Rhodobacterales</taxon>
        <taxon>Paracoccaceae</taxon>
        <taxon>Boseongicola</taxon>
    </lineage>
</organism>
<sequence>MMIGSIAFKPTNTDPDLLAGIFAHADPQVVAALSGHAKALMRYLAQIHDLTIAETTETVEAFFGIHAPQTPQAEVA</sequence>
<dbReference type="OrthoDB" id="7871041at2"/>
<proteinExistence type="predicted"/>
<evidence type="ECO:0000313" key="1">
    <source>
        <dbReference type="EMBL" id="SMX22263.1"/>
    </source>
</evidence>
<reference evidence="1 2" key="1">
    <citation type="submission" date="2017-05" db="EMBL/GenBank/DDBJ databases">
        <authorList>
            <person name="Song R."/>
            <person name="Chenine A.L."/>
            <person name="Ruprecht R.M."/>
        </authorList>
    </citation>
    <scope>NUCLEOTIDE SEQUENCE [LARGE SCALE GENOMIC DNA]</scope>
    <source>
        <strain evidence="1 2">CECT 8489</strain>
    </source>
</reference>
<name>A0A238IW56_9RHOB</name>